<dbReference type="STRING" id="68775.A0A5C3LHT9"/>
<dbReference type="Gene3D" id="3.40.50.1820">
    <property type="entry name" value="alpha/beta hydrolase"/>
    <property type="match status" value="1"/>
</dbReference>
<dbReference type="InterPro" id="IPR029058">
    <property type="entry name" value="AB_hydrolase_fold"/>
</dbReference>
<dbReference type="EMBL" id="ML213682">
    <property type="protein sequence ID" value="TFK32205.1"/>
    <property type="molecule type" value="Genomic_DNA"/>
</dbReference>
<name>A0A5C3LHT9_9AGAR</name>
<proteinExistence type="predicted"/>
<protein>
    <submittedName>
        <fullName evidence="1">Alpha/Beta hydrolase protein</fullName>
    </submittedName>
</protein>
<dbReference type="PANTHER" id="PTHR12277:SF64">
    <property type="entry name" value="SUPERFAMILY HYDROLASE, PUTATIVE (AFU_ORTHOLOGUE AFUA_3G01760)-RELATED"/>
    <property type="match status" value="1"/>
</dbReference>
<organism evidence="1 2">
    <name type="scientific">Crucibulum laeve</name>
    <dbReference type="NCBI Taxonomy" id="68775"/>
    <lineage>
        <taxon>Eukaryota</taxon>
        <taxon>Fungi</taxon>
        <taxon>Dikarya</taxon>
        <taxon>Basidiomycota</taxon>
        <taxon>Agaricomycotina</taxon>
        <taxon>Agaricomycetes</taxon>
        <taxon>Agaricomycetidae</taxon>
        <taxon>Agaricales</taxon>
        <taxon>Agaricineae</taxon>
        <taxon>Nidulariaceae</taxon>
        <taxon>Crucibulum</taxon>
    </lineage>
</organism>
<dbReference type="Proteomes" id="UP000308652">
    <property type="component" value="Unassembled WGS sequence"/>
</dbReference>
<dbReference type="OrthoDB" id="10249433at2759"/>
<reference evidence="1 2" key="1">
    <citation type="journal article" date="2019" name="Nat. Ecol. Evol.">
        <title>Megaphylogeny resolves global patterns of mushroom evolution.</title>
        <authorList>
            <person name="Varga T."/>
            <person name="Krizsan K."/>
            <person name="Foldi C."/>
            <person name="Dima B."/>
            <person name="Sanchez-Garcia M."/>
            <person name="Sanchez-Ramirez S."/>
            <person name="Szollosi G.J."/>
            <person name="Szarkandi J.G."/>
            <person name="Papp V."/>
            <person name="Albert L."/>
            <person name="Andreopoulos W."/>
            <person name="Angelini C."/>
            <person name="Antonin V."/>
            <person name="Barry K.W."/>
            <person name="Bougher N.L."/>
            <person name="Buchanan P."/>
            <person name="Buyck B."/>
            <person name="Bense V."/>
            <person name="Catcheside P."/>
            <person name="Chovatia M."/>
            <person name="Cooper J."/>
            <person name="Damon W."/>
            <person name="Desjardin D."/>
            <person name="Finy P."/>
            <person name="Geml J."/>
            <person name="Haridas S."/>
            <person name="Hughes K."/>
            <person name="Justo A."/>
            <person name="Karasinski D."/>
            <person name="Kautmanova I."/>
            <person name="Kiss B."/>
            <person name="Kocsube S."/>
            <person name="Kotiranta H."/>
            <person name="LaButti K.M."/>
            <person name="Lechner B.E."/>
            <person name="Liimatainen K."/>
            <person name="Lipzen A."/>
            <person name="Lukacs Z."/>
            <person name="Mihaltcheva S."/>
            <person name="Morgado L.N."/>
            <person name="Niskanen T."/>
            <person name="Noordeloos M.E."/>
            <person name="Ohm R.A."/>
            <person name="Ortiz-Santana B."/>
            <person name="Ovrebo C."/>
            <person name="Racz N."/>
            <person name="Riley R."/>
            <person name="Savchenko A."/>
            <person name="Shiryaev A."/>
            <person name="Soop K."/>
            <person name="Spirin V."/>
            <person name="Szebenyi C."/>
            <person name="Tomsovsky M."/>
            <person name="Tulloss R.E."/>
            <person name="Uehling J."/>
            <person name="Grigoriev I.V."/>
            <person name="Vagvolgyi C."/>
            <person name="Papp T."/>
            <person name="Martin F.M."/>
            <person name="Miettinen O."/>
            <person name="Hibbett D.S."/>
            <person name="Nagy L.G."/>
        </authorList>
    </citation>
    <scope>NUCLEOTIDE SEQUENCE [LARGE SCALE GENOMIC DNA]</scope>
    <source>
        <strain evidence="1 2">CBS 166.37</strain>
    </source>
</reference>
<keyword evidence="1" id="KW-0378">Hydrolase</keyword>
<dbReference type="AlphaFoldDB" id="A0A5C3LHT9"/>
<dbReference type="SUPFAM" id="SSF53474">
    <property type="entry name" value="alpha/beta-Hydrolases"/>
    <property type="match status" value="1"/>
</dbReference>
<dbReference type="GO" id="GO:0008474">
    <property type="term" value="F:palmitoyl-(protein) hydrolase activity"/>
    <property type="evidence" value="ECO:0007669"/>
    <property type="project" value="TreeGrafter"/>
</dbReference>
<evidence type="ECO:0000313" key="2">
    <source>
        <dbReference type="Proteomes" id="UP000308652"/>
    </source>
</evidence>
<evidence type="ECO:0000313" key="1">
    <source>
        <dbReference type="EMBL" id="TFK32205.1"/>
    </source>
</evidence>
<accession>A0A5C3LHT9</accession>
<sequence>MEDRAPISAIIVDSSRSLVPAKADDPSLVVFYLQGNAGNPLHRLPVFQALLSNLPSSTSVKIFAAAPRSYWHTPGSPTQEGILSDYTSCLYYSLNRWPDAKVVLYGHSLGGAVSVCLLARLQISSHDNDKYHPPPSSYNHIQGLILENPFASVPGMLQALYPQKWVPYQYLAPFVLDRWDAAAEIILAEASVLARLAPDLLILLSEHDEIVPTQMGEELFDLSLRICDQKANTVGKGPRKVTIPGALHDNAFQKRAWGKEMGCYLSDLVKMK</sequence>
<dbReference type="PANTHER" id="PTHR12277">
    <property type="entry name" value="ALPHA/BETA HYDROLASE DOMAIN-CONTAINING PROTEIN"/>
    <property type="match status" value="1"/>
</dbReference>
<keyword evidence="2" id="KW-1185">Reference proteome</keyword>
<gene>
    <name evidence="1" type="ORF">BDQ12DRAFT_701277</name>
</gene>
<dbReference type="GO" id="GO:0016020">
    <property type="term" value="C:membrane"/>
    <property type="evidence" value="ECO:0007669"/>
    <property type="project" value="TreeGrafter"/>
</dbReference>